<proteinExistence type="predicted"/>
<organism evidence="2 3">
    <name type="scientific">Burkholderia pseudomultivorans</name>
    <dbReference type="NCBI Taxonomy" id="1207504"/>
    <lineage>
        <taxon>Bacteria</taxon>
        <taxon>Pseudomonadati</taxon>
        <taxon>Pseudomonadota</taxon>
        <taxon>Betaproteobacteria</taxon>
        <taxon>Burkholderiales</taxon>
        <taxon>Burkholderiaceae</taxon>
        <taxon>Burkholderia</taxon>
        <taxon>Burkholderia cepacia complex</taxon>
    </lineage>
</organism>
<dbReference type="EMBL" id="LPJR01000088">
    <property type="protein sequence ID" value="KWF18251.1"/>
    <property type="molecule type" value="Genomic_DNA"/>
</dbReference>
<evidence type="ECO:0000313" key="3">
    <source>
        <dbReference type="Proteomes" id="UP000062912"/>
    </source>
</evidence>
<feature type="transmembrane region" description="Helical" evidence="1">
    <location>
        <begin position="94"/>
        <end position="113"/>
    </location>
</feature>
<keyword evidence="1" id="KW-0472">Membrane</keyword>
<keyword evidence="1" id="KW-0812">Transmembrane</keyword>
<accession>A0A132E6S2</accession>
<dbReference type="AlphaFoldDB" id="A0A132E6S2"/>
<name>A0A132E6S2_9BURK</name>
<gene>
    <name evidence="2" type="ORF">WT56_30435</name>
</gene>
<comment type="caution">
    <text evidence="2">The sequence shown here is derived from an EMBL/GenBank/DDBJ whole genome shotgun (WGS) entry which is preliminary data.</text>
</comment>
<feature type="transmembrane region" description="Helical" evidence="1">
    <location>
        <begin position="60"/>
        <end position="82"/>
    </location>
</feature>
<evidence type="ECO:0000313" key="2">
    <source>
        <dbReference type="EMBL" id="KWF18251.1"/>
    </source>
</evidence>
<protein>
    <submittedName>
        <fullName evidence="2">Uncharacterized protein</fullName>
    </submittedName>
</protein>
<keyword evidence="1" id="KW-1133">Transmembrane helix</keyword>
<dbReference type="Proteomes" id="UP000062912">
    <property type="component" value="Unassembled WGS sequence"/>
</dbReference>
<sequence>MVVAVVAMRVMKAAVDQIIDVIAMRNGFMPAARPVHMARLMVAAVRRTPVRIFRADFDLVFVYVIAVRMVQVAVMEIVDVVAMLDCRMATSRTMLMFMLGVMTLIAGAHRYLLCSSGQAKKT</sequence>
<reference evidence="2 3" key="1">
    <citation type="submission" date="2015-11" db="EMBL/GenBank/DDBJ databases">
        <title>Expanding the genomic diversity of Burkholderia species for the development of highly accurate diagnostics.</title>
        <authorList>
            <person name="Sahl J."/>
            <person name="Keim P."/>
            <person name="Wagner D."/>
        </authorList>
    </citation>
    <scope>NUCLEOTIDE SEQUENCE [LARGE SCALE GENOMIC DNA]</scope>
    <source>
        <strain evidence="2 3">MSMB368WGS</strain>
    </source>
</reference>
<evidence type="ECO:0000256" key="1">
    <source>
        <dbReference type="SAM" id="Phobius"/>
    </source>
</evidence>